<reference evidence="1 2" key="1">
    <citation type="submission" date="2019-05" db="EMBL/GenBank/DDBJ databases">
        <title>Genomes sequences of two Nocardia cyriacigeorgica environmental isolates, type strains Nocardia asteroides ATCC 19247 and Nocardia cyriacigeorgica DSM 44484.</title>
        <authorList>
            <person name="Vautrin F."/>
            <person name="Bergeron E."/>
            <person name="Dubost A."/>
            <person name="Abrouk D."/>
            <person name="Rodriguez Nava V."/>
            <person name="Pujic P."/>
        </authorList>
    </citation>
    <scope>NUCLEOTIDE SEQUENCE [LARGE SCALE GENOMIC DNA]</scope>
    <source>
        <strain evidence="1 2">EML 1456</strain>
    </source>
</reference>
<dbReference type="Proteomes" id="UP000308349">
    <property type="component" value="Unassembled WGS sequence"/>
</dbReference>
<comment type="caution">
    <text evidence="1">The sequence shown here is derived from an EMBL/GenBank/DDBJ whole genome shotgun (WGS) entry which is preliminary data.</text>
</comment>
<evidence type="ECO:0000313" key="1">
    <source>
        <dbReference type="EMBL" id="TLG11548.1"/>
    </source>
</evidence>
<sequence length="83" mass="9247">MTAAHNYDDLHRLVDRLTPDQARALRAVALQLVVTDASEREPAAEPGGERRRRLSFAGLMQAEPDLAARSEDLLREERGKQAP</sequence>
<protein>
    <submittedName>
        <fullName evidence="1">Uncharacterized protein</fullName>
    </submittedName>
</protein>
<dbReference type="OrthoDB" id="4565736at2"/>
<proteinExistence type="predicted"/>
<organism evidence="1 2">
    <name type="scientific">Nocardia cyriacigeorgica</name>
    <dbReference type="NCBI Taxonomy" id="135487"/>
    <lineage>
        <taxon>Bacteria</taxon>
        <taxon>Bacillati</taxon>
        <taxon>Actinomycetota</taxon>
        <taxon>Actinomycetes</taxon>
        <taxon>Mycobacteriales</taxon>
        <taxon>Nocardiaceae</taxon>
        <taxon>Nocardia</taxon>
    </lineage>
</organism>
<accession>A0A5R8PEH2</accession>
<dbReference type="EMBL" id="VBUU01000010">
    <property type="protein sequence ID" value="TLG11548.1"/>
    <property type="molecule type" value="Genomic_DNA"/>
</dbReference>
<evidence type="ECO:0000313" key="2">
    <source>
        <dbReference type="Proteomes" id="UP000308349"/>
    </source>
</evidence>
<gene>
    <name evidence="1" type="ORF">FEK35_12725</name>
</gene>
<dbReference type="RefSeq" id="WP_138456369.1">
    <property type="nucleotide sequence ID" value="NZ_VBUU01000010.1"/>
</dbReference>
<dbReference type="AlphaFoldDB" id="A0A5R8PEH2"/>
<name>A0A5R8PEH2_9NOCA</name>